<proteinExistence type="predicted"/>
<accession>A0A0A5G159</accession>
<evidence type="ECO:0000313" key="2">
    <source>
        <dbReference type="Proteomes" id="UP000030403"/>
    </source>
</evidence>
<keyword evidence="2" id="KW-1185">Reference proteome</keyword>
<protein>
    <recommendedName>
        <fullName evidence="3">DUF2507 domain-containing protein</fullName>
    </recommendedName>
</protein>
<gene>
    <name evidence="1" type="ORF">N783_15935</name>
</gene>
<dbReference type="Pfam" id="PF10702">
    <property type="entry name" value="DUF2507"/>
    <property type="match status" value="1"/>
</dbReference>
<dbReference type="InterPro" id="IPR024096">
    <property type="entry name" value="NO_sig/Golgi_transp_ligand-bd"/>
</dbReference>
<dbReference type="InterPro" id="IPR019642">
    <property type="entry name" value="DUF2507"/>
</dbReference>
<evidence type="ECO:0000313" key="1">
    <source>
        <dbReference type="EMBL" id="KGX84810.1"/>
    </source>
</evidence>
<dbReference type="AlphaFoldDB" id="A0A0A5G159"/>
<dbReference type="OrthoDB" id="2965348at2"/>
<dbReference type="Proteomes" id="UP000030403">
    <property type="component" value="Unassembled WGS sequence"/>
</dbReference>
<comment type="caution">
    <text evidence="1">The sequence shown here is derived from an EMBL/GenBank/DDBJ whole genome shotgun (WGS) entry which is preliminary data.</text>
</comment>
<dbReference type="Gene3D" id="3.30.1380.20">
    <property type="entry name" value="Trafficking protein particle complex subunit 3"/>
    <property type="match status" value="1"/>
</dbReference>
<evidence type="ECO:0008006" key="3">
    <source>
        <dbReference type="Google" id="ProtNLM"/>
    </source>
</evidence>
<name>A0A0A5G159_9BACI</name>
<dbReference type="eggNOG" id="COG1719">
    <property type="taxonomic scope" value="Bacteria"/>
</dbReference>
<dbReference type="STRING" id="1385511.GCA_000425225_03685"/>
<organism evidence="1 2">
    <name type="scientific">Pontibacillus marinus BH030004 = DSM 16465</name>
    <dbReference type="NCBI Taxonomy" id="1385511"/>
    <lineage>
        <taxon>Bacteria</taxon>
        <taxon>Bacillati</taxon>
        <taxon>Bacillota</taxon>
        <taxon>Bacilli</taxon>
        <taxon>Bacillales</taxon>
        <taxon>Bacillaceae</taxon>
        <taxon>Pontibacillus</taxon>
    </lineage>
</organism>
<dbReference type="EMBL" id="AVPF01000048">
    <property type="protein sequence ID" value="KGX84810.1"/>
    <property type="molecule type" value="Genomic_DNA"/>
</dbReference>
<reference evidence="1 2" key="1">
    <citation type="submission" date="2013-08" db="EMBL/GenBank/DDBJ databases">
        <authorList>
            <person name="Huang J."/>
            <person name="Wang G."/>
        </authorList>
    </citation>
    <scope>NUCLEOTIDE SEQUENCE [LARGE SCALE GENOMIC DNA]</scope>
    <source>
        <strain evidence="1 2">BH030004</strain>
    </source>
</reference>
<dbReference type="SUPFAM" id="SSF111126">
    <property type="entry name" value="Ligand-binding domain in the NO signalling and Golgi transport"/>
    <property type="match status" value="1"/>
</dbReference>
<dbReference type="RefSeq" id="WP_051255129.1">
    <property type="nucleotide sequence ID" value="NZ_AULJ01000053.1"/>
</dbReference>
<sequence>MNDQIAKLFDDFRDIPSSTIGHEILRTKVLPDLLGKEADSILYFIGRNLAKSYPCSSLDEIGTFFGAMGWDHLSLNKEKKNEYQFTLSGDLTAKRLTYETNYCFRLEAGFLAEQISLITNELAECAYTCQPRKKTVDFQVVKQ</sequence>